<evidence type="ECO:0000259" key="1">
    <source>
        <dbReference type="PROSITE" id="PS51704"/>
    </source>
</evidence>
<keyword evidence="3" id="KW-1185">Reference proteome</keyword>
<dbReference type="GO" id="GO:0006629">
    <property type="term" value="P:lipid metabolic process"/>
    <property type="evidence" value="ECO:0007669"/>
    <property type="project" value="InterPro"/>
</dbReference>
<feature type="domain" description="GP-PDE" evidence="1">
    <location>
        <begin position="1"/>
        <end position="235"/>
    </location>
</feature>
<organism evidence="2 3">
    <name type="scientific">Labilithrix luteola</name>
    <dbReference type="NCBI Taxonomy" id="1391654"/>
    <lineage>
        <taxon>Bacteria</taxon>
        <taxon>Pseudomonadati</taxon>
        <taxon>Myxococcota</taxon>
        <taxon>Polyangia</taxon>
        <taxon>Polyangiales</taxon>
        <taxon>Labilitrichaceae</taxon>
        <taxon>Labilithrix</taxon>
    </lineage>
</organism>
<dbReference type="InterPro" id="IPR030395">
    <property type="entry name" value="GP_PDE_dom"/>
</dbReference>
<reference evidence="2 3" key="1">
    <citation type="submission" date="2015-08" db="EMBL/GenBank/DDBJ databases">
        <authorList>
            <person name="Babu N.S."/>
            <person name="Beckwith C.J."/>
            <person name="Beseler K.G."/>
            <person name="Brison A."/>
            <person name="Carone J.V."/>
            <person name="Caskin T.P."/>
            <person name="Diamond M."/>
            <person name="Durham M.E."/>
            <person name="Foxe J.M."/>
            <person name="Go M."/>
            <person name="Henderson B.A."/>
            <person name="Jones I.B."/>
            <person name="McGettigan J.A."/>
            <person name="Micheletti S.J."/>
            <person name="Nasrallah M.E."/>
            <person name="Ortiz D."/>
            <person name="Piller C.R."/>
            <person name="Privatt S.R."/>
            <person name="Schneider S.L."/>
            <person name="Sharp S."/>
            <person name="Smith T.C."/>
            <person name="Stanton J.D."/>
            <person name="Ullery H.E."/>
            <person name="Wilson R.J."/>
            <person name="Serrano M.G."/>
            <person name="Buck G."/>
            <person name="Lee V."/>
            <person name="Wang Y."/>
            <person name="Carvalho R."/>
            <person name="Voegtly L."/>
            <person name="Shi R."/>
            <person name="Duckworth R."/>
            <person name="Johnson A."/>
            <person name="Loviza R."/>
            <person name="Walstead R."/>
            <person name="Shah Z."/>
            <person name="Kiflezghi M."/>
            <person name="Wade K."/>
            <person name="Ball S.L."/>
            <person name="Bradley K.W."/>
            <person name="Asai D.J."/>
            <person name="Bowman C.A."/>
            <person name="Russell D.A."/>
            <person name="Pope W.H."/>
            <person name="Jacobs-Sera D."/>
            <person name="Hendrix R.W."/>
            <person name="Hatfull G.F."/>
        </authorList>
    </citation>
    <scope>NUCLEOTIDE SEQUENCE [LARGE SCALE GENOMIC DNA]</scope>
    <source>
        <strain evidence="2 3">DSM 27648</strain>
    </source>
</reference>
<dbReference type="PANTHER" id="PTHR46211:SF14">
    <property type="entry name" value="GLYCEROPHOSPHODIESTER PHOSPHODIESTERASE"/>
    <property type="match status" value="1"/>
</dbReference>
<dbReference type="Gene3D" id="3.20.20.190">
    <property type="entry name" value="Phosphatidylinositol (PI) phosphodiesterase"/>
    <property type="match status" value="1"/>
</dbReference>
<dbReference type="AlphaFoldDB" id="A0A0K1PVV8"/>
<gene>
    <name evidence="2" type="ORF">AKJ09_03913</name>
</gene>
<evidence type="ECO:0000313" key="3">
    <source>
        <dbReference type="Proteomes" id="UP000064967"/>
    </source>
</evidence>
<dbReference type="PANTHER" id="PTHR46211">
    <property type="entry name" value="GLYCEROPHOSPHORYL DIESTER PHOSPHODIESTERASE"/>
    <property type="match status" value="1"/>
</dbReference>
<dbReference type="PROSITE" id="PS51704">
    <property type="entry name" value="GP_PDE"/>
    <property type="match status" value="1"/>
</dbReference>
<dbReference type="SUPFAM" id="SSF51695">
    <property type="entry name" value="PLC-like phosphodiesterases"/>
    <property type="match status" value="1"/>
</dbReference>
<accession>A0A0K1PVV8</accession>
<name>A0A0K1PVV8_9BACT</name>
<dbReference type="Proteomes" id="UP000064967">
    <property type="component" value="Chromosome"/>
</dbReference>
<sequence length="243" mass="26702">MPENTIEAFERAFSVGAQAIETDAHMTRDGKVVLAHDETGLRMAGVSRAIRDVTYDEISTWDVGKGFRAPDGTKPDRPYRVPLLEEVLSTFPDAFVNIDAKQTKPDMMPALVRIIRQACAQDRVRIASFSSRNLRHARSLGYDGALGTAAVELARAIFAPRIVNRVLPLMGDAAQVPEHGWGITFAKQRMIDRLHEAGLRVDFWTIDDPARARALIAMGADGIVTNDPRRIAEAVGVPTQKSS</sequence>
<dbReference type="GO" id="GO:0008081">
    <property type="term" value="F:phosphoric diester hydrolase activity"/>
    <property type="evidence" value="ECO:0007669"/>
    <property type="project" value="InterPro"/>
</dbReference>
<proteinExistence type="predicted"/>
<dbReference type="EMBL" id="CP012333">
    <property type="protein sequence ID" value="AKU97249.1"/>
    <property type="molecule type" value="Genomic_DNA"/>
</dbReference>
<evidence type="ECO:0000313" key="2">
    <source>
        <dbReference type="EMBL" id="AKU97249.1"/>
    </source>
</evidence>
<dbReference type="KEGG" id="llu:AKJ09_03913"/>
<dbReference type="Pfam" id="PF03009">
    <property type="entry name" value="GDPD"/>
    <property type="match status" value="1"/>
</dbReference>
<dbReference type="InterPro" id="IPR017946">
    <property type="entry name" value="PLC-like_Pdiesterase_TIM-brl"/>
</dbReference>
<protein>
    <submittedName>
        <fullName evidence="2">Glycerophosphoryl diester phosphodiesterase</fullName>
    </submittedName>
</protein>
<dbReference type="STRING" id="1391654.AKJ09_03913"/>